<organism evidence="2 3">
    <name type="scientific">Tumebacillus algifaecis</name>
    <dbReference type="NCBI Taxonomy" id="1214604"/>
    <lineage>
        <taxon>Bacteria</taxon>
        <taxon>Bacillati</taxon>
        <taxon>Bacillota</taxon>
        <taxon>Bacilli</taxon>
        <taxon>Bacillales</taxon>
        <taxon>Alicyclobacillaceae</taxon>
        <taxon>Tumebacillus</taxon>
    </lineage>
</organism>
<keyword evidence="1" id="KW-0472">Membrane</keyword>
<dbReference type="PANTHER" id="PTHR37826:SF3">
    <property type="entry name" value="J DOMAIN-CONTAINING PROTEIN"/>
    <property type="match status" value="1"/>
</dbReference>
<dbReference type="AlphaFoldDB" id="A0A223D592"/>
<dbReference type="EMBL" id="CP022657">
    <property type="protein sequence ID" value="ASS76586.1"/>
    <property type="molecule type" value="Genomic_DNA"/>
</dbReference>
<keyword evidence="1" id="KW-1133">Transmembrane helix</keyword>
<evidence type="ECO:0000256" key="1">
    <source>
        <dbReference type="SAM" id="Phobius"/>
    </source>
</evidence>
<evidence type="ECO:0000313" key="2">
    <source>
        <dbReference type="EMBL" id="ASS76586.1"/>
    </source>
</evidence>
<dbReference type="Gene3D" id="2.20.28.30">
    <property type="entry name" value="RNA polymerase ii, chain L"/>
    <property type="match status" value="2"/>
</dbReference>
<dbReference type="PANTHER" id="PTHR37826">
    <property type="entry name" value="FLOTILLIN BAND_7_5 DOMAIN PROTEIN"/>
    <property type="match status" value="1"/>
</dbReference>
<proteinExistence type="predicted"/>
<keyword evidence="1" id="KW-0812">Transmembrane</keyword>
<reference evidence="2 3" key="1">
    <citation type="journal article" date="2015" name="Int. J. Syst. Evol. Microbiol.">
        <title>Tumebacillus algifaecis sp. nov., isolated from decomposing algal scum.</title>
        <authorList>
            <person name="Wu Y.F."/>
            <person name="Zhang B."/>
            <person name="Xing P."/>
            <person name="Wu Q.L."/>
            <person name="Liu S.J."/>
        </authorList>
    </citation>
    <scope>NUCLEOTIDE SEQUENCE [LARGE SCALE GENOMIC DNA]</scope>
    <source>
        <strain evidence="2 3">THMBR28</strain>
    </source>
</reference>
<gene>
    <name evidence="2" type="ORF">CIG75_17530</name>
</gene>
<dbReference type="Proteomes" id="UP000214688">
    <property type="component" value="Chromosome"/>
</dbReference>
<protein>
    <recommendedName>
        <fullName evidence="4">DNA-directed RNA polymerase subunit P</fullName>
    </recommendedName>
</protein>
<dbReference type="OrthoDB" id="3182597at2"/>
<sequence length="353" mass="39593">MDILSYKCPNCSGTLKFDSQIGQMLCEYCDSTFDPEVLKKYDEVLQEEASKDPDWDTYESDEWQDPNLGVHLCNSCGAEIVAEETTAATFCPYCDSATILSGRLSGALKPDLVIPFKIEKEQAKAELKKFCSGKRLLPSLFLANNRIEKITGVYVPFWLFDCEAEANITYDAKKVRTWKQGNYRYTETSHFLIHRAGKIGFERIPVDGSEKMDDAYMEALEPYNYEEAVDFATAYLSGYLADKYDVDAESSKPRANQRIKDSTEKKFAETVSGYAVVTPRSTAIDLTDGKIRYALLPVWMLNTKFGGKTYTFAMNGQTGKFIGELPISKGKYWGYVAGITAVLSTVGLLTVFL</sequence>
<dbReference type="KEGG" id="tab:CIG75_17530"/>
<feature type="transmembrane region" description="Helical" evidence="1">
    <location>
        <begin position="332"/>
        <end position="352"/>
    </location>
</feature>
<dbReference type="RefSeq" id="WP_094237817.1">
    <property type="nucleotide sequence ID" value="NZ_CP022657.1"/>
</dbReference>
<evidence type="ECO:0000313" key="3">
    <source>
        <dbReference type="Proteomes" id="UP000214688"/>
    </source>
</evidence>
<keyword evidence="3" id="KW-1185">Reference proteome</keyword>
<evidence type="ECO:0008006" key="4">
    <source>
        <dbReference type="Google" id="ProtNLM"/>
    </source>
</evidence>
<name>A0A223D592_9BACL</name>
<accession>A0A223D592</accession>